<keyword evidence="3" id="KW-1185">Reference proteome</keyword>
<protein>
    <recommendedName>
        <fullName evidence="4">DNA-binding protein</fullName>
    </recommendedName>
</protein>
<name>A0ABW3LXE6_9GAMM</name>
<dbReference type="EMBL" id="JBHTKN010000008">
    <property type="protein sequence ID" value="MFD1043141.1"/>
    <property type="molecule type" value="Genomic_DNA"/>
</dbReference>
<evidence type="ECO:0000313" key="3">
    <source>
        <dbReference type="Proteomes" id="UP001597033"/>
    </source>
</evidence>
<sequence length="116" mass="12982">MTQSSSAKKSKAGLKPNEQAILDSLLKERTGTPERVTAELDRVRPALAQMVEAKVPIRDILNRFIRNLDYRVTAAQGRAYMKREFNYPQARQGGGSEDAANTPRVRKAAKKAKVKR</sequence>
<comment type="caution">
    <text evidence="2">The sequence shown here is derived from an EMBL/GenBank/DDBJ whole genome shotgun (WGS) entry which is preliminary data.</text>
</comment>
<feature type="region of interest" description="Disordered" evidence="1">
    <location>
        <begin position="86"/>
        <end position="116"/>
    </location>
</feature>
<gene>
    <name evidence="2" type="ORF">ACFQ2N_12380</name>
</gene>
<feature type="region of interest" description="Disordered" evidence="1">
    <location>
        <begin position="1"/>
        <end position="21"/>
    </location>
</feature>
<dbReference type="RefSeq" id="WP_162377132.1">
    <property type="nucleotide sequence ID" value="NZ_JBHTKN010000008.1"/>
</dbReference>
<feature type="compositionally biased region" description="Basic residues" evidence="1">
    <location>
        <begin position="104"/>
        <end position="116"/>
    </location>
</feature>
<dbReference type="Proteomes" id="UP001597033">
    <property type="component" value="Unassembled WGS sequence"/>
</dbReference>
<evidence type="ECO:0000313" key="2">
    <source>
        <dbReference type="EMBL" id="MFD1043141.1"/>
    </source>
</evidence>
<organism evidence="2 3">
    <name type="scientific">Pseudoxanthomonas kaohsiungensis</name>
    <dbReference type="NCBI Taxonomy" id="283923"/>
    <lineage>
        <taxon>Bacteria</taxon>
        <taxon>Pseudomonadati</taxon>
        <taxon>Pseudomonadota</taxon>
        <taxon>Gammaproteobacteria</taxon>
        <taxon>Lysobacterales</taxon>
        <taxon>Lysobacteraceae</taxon>
        <taxon>Pseudoxanthomonas</taxon>
    </lineage>
</organism>
<accession>A0ABW3LXE6</accession>
<proteinExistence type="predicted"/>
<reference evidence="3" key="1">
    <citation type="journal article" date="2019" name="Int. J. Syst. Evol. Microbiol.">
        <title>The Global Catalogue of Microorganisms (GCM) 10K type strain sequencing project: providing services to taxonomists for standard genome sequencing and annotation.</title>
        <authorList>
            <consortium name="The Broad Institute Genomics Platform"/>
            <consortium name="The Broad Institute Genome Sequencing Center for Infectious Disease"/>
            <person name="Wu L."/>
            <person name="Ma J."/>
        </authorList>
    </citation>
    <scope>NUCLEOTIDE SEQUENCE [LARGE SCALE GENOMIC DNA]</scope>
    <source>
        <strain evidence="3">CCUG 55854</strain>
    </source>
</reference>
<evidence type="ECO:0008006" key="4">
    <source>
        <dbReference type="Google" id="ProtNLM"/>
    </source>
</evidence>
<evidence type="ECO:0000256" key="1">
    <source>
        <dbReference type="SAM" id="MobiDB-lite"/>
    </source>
</evidence>